<comment type="similarity">
    <text evidence="1 12">Belongs to the peptidase S24 family.</text>
</comment>
<dbReference type="SUPFAM" id="SSF51306">
    <property type="entry name" value="LexA/Signal peptidase"/>
    <property type="match status" value="1"/>
</dbReference>
<dbReference type="GO" id="GO:0003677">
    <property type="term" value="F:DNA binding"/>
    <property type="evidence" value="ECO:0007669"/>
    <property type="project" value="UniProtKB-KW"/>
</dbReference>
<dbReference type="GO" id="GO:0004252">
    <property type="term" value="F:serine-type endopeptidase activity"/>
    <property type="evidence" value="ECO:0007669"/>
    <property type="project" value="UniProtKB-EC"/>
</dbReference>
<dbReference type="InterPro" id="IPR006197">
    <property type="entry name" value="Peptidase_S24_LexA"/>
</dbReference>
<dbReference type="InterPro" id="IPR039418">
    <property type="entry name" value="LexA-like"/>
</dbReference>
<evidence type="ECO:0000256" key="1">
    <source>
        <dbReference type="ARBA" id="ARBA00007484"/>
    </source>
</evidence>
<name>A0A0F0CSU4_9BACT</name>
<reference evidence="15 16" key="1">
    <citation type="submission" date="2015-02" db="EMBL/GenBank/DDBJ databases">
        <title>Single-cell genomics of uncultivated deep-branching MTB reveals a conserved set of magnetosome genes.</title>
        <authorList>
            <person name="Kolinko S."/>
            <person name="Richter M."/>
            <person name="Glockner F.O."/>
            <person name="Brachmann A."/>
            <person name="Schuler D."/>
        </authorList>
    </citation>
    <scope>NUCLEOTIDE SEQUENCE [LARGE SCALE GENOMIC DNA]</scope>
    <source>
        <strain evidence="15">SKK-01</strain>
    </source>
</reference>
<dbReference type="EC" id="3.4.21.88" evidence="15"/>
<evidence type="ECO:0000313" key="16">
    <source>
        <dbReference type="Proteomes" id="UP000033428"/>
    </source>
</evidence>
<dbReference type="Gene3D" id="1.10.10.10">
    <property type="entry name" value="Winged helix-like DNA-binding domain superfamily/Winged helix DNA-binding domain"/>
    <property type="match status" value="1"/>
</dbReference>
<evidence type="ECO:0000256" key="11">
    <source>
        <dbReference type="ARBA" id="ARBA00023236"/>
    </source>
</evidence>
<keyword evidence="16" id="KW-1185">Reference proteome</keyword>
<evidence type="ECO:0000256" key="9">
    <source>
        <dbReference type="ARBA" id="ARBA00023163"/>
    </source>
</evidence>
<dbReference type="NCBIfam" id="TIGR00498">
    <property type="entry name" value="lexA"/>
    <property type="match status" value="1"/>
</dbReference>
<evidence type="ECO:0000313" key="15">
    <source>
        <dbReference type="EMBL" id="KJJ85099.1"/>
    </source>
</evidence>
<keyword evidence="9" id="KW-0804">Transcription</keyword>
<organism evidence="15 16">
    <name type="scientific">Candidatus Omnitrophus magneticus</name>
    <dbReference type="NCBI Taxonomy" id="1609969"/>
    <lineage>
        <taxon>Bacteria</taxon>
        <taxon>Pseudomonadati</taxon>
        <taxon>Candidatus Omnitrophota</taxon>
        <taxon>Candidatus Omnitrophus</taxon>
    </lineage>
</organism>
<dbReference type="InterPro" id="IPR036390">
    <property type="entry name" value="WH_DNA-bd_sf"/>
</dbReference>
<evidence type="ECO:0000256" key="3">
    <source>
        <dbReference type="ARBA" id="ARBA00022705"/>
    </source>
</evidence>
<dbReference type="GO" id="GO:0006508">
    <property type="term" value="P:proteolysis"/>
    <property type="evidence" value="ECO:0007669"/>
    <property type="project" value="InterPro"/>
</dbReference>
<dbReference type="GO" id="GO:0009432">
    <property type="term" value="P:SOS response"/>
    <property type="evidence" value="ECO:0007669"/>
    <property type="project" value="UniProtKB-KW"/>
</dbReference>
<dbReference type="PANTHER" id="PTHR33516">
    <property type="entry name" value="LEXA REPRESSOR"/>
    <property type="match status" value="1"/>
</dbReference>
<dbReference type="AlphaFoldDB" id="A0A0F0CSU4"/>
<keyword evidence="8" id="KW-0238">DNA-binding</keyword>
<accession>A0A0F0CSU4</accession>
<dbReference type="GO" id="GO:0045892">
    <property type="term" value="P:negative regulation of DNA-templated transcription"/>
    <property type="evidence" value="ECO:0007669"/>
    <property type="project" value="InterPro"/>
</dbReference>
<protein>
    <submittedName>
        <fullName evidence="15">Peptidase S24, LexA repressor</fullName>
        <ecNumber evidence="15">3.4.21.88</ecNumber>
    </submittedName>
</protein>
<keyword evidence="4" id="KW-0227">DNA damage</keyword>
<dbReference type="CDD" id="cd06529">
    <property type="entry name" value="S24_LexA-like"/>
    <property type="match status" value="1"/>
</dbReference>
<dbReference type="GO" id="GO:0006281">
    <property type="term" value="P:DNA repair"/>
    <property type="evidence" value="ECO:0007669"/>
    <property type="project" value="UniProtKB-KW"/>
</dbReference>
<keyword evidence="5 12" id="KW-0378">Hydrolase</keyword>
<feature type="domain" description="LexA repressor DNA-binding" evidence="14">
    <location>
        <begin position="4"/>
        <end position="63"/>
    </location>
</feature>
<evidence type="ECO:0000259" key="13">
    <source>
        <dbReference type="Pfam" id="PF00717"/>
    </source>
</evidence>
<dbReference type="InterPro" id="IPR006199">
    <property type="entry name" value="LexA_DNA-bd_dom"/>
</dbReference>
<evidence type="ECO:0000256" key="8">
    <source>
        <dbReference type="ARBA" id="ARBA00023125"/>
    </source>
</evidence>
<evidence type="ECO:0000256" key="12">
    <source>
        <dbReference type="RuleBase" id="RU003991"/>
    </source>
</evidence>
<keyword evidence="2" id="KW-0678">Repressor</keyword>
<sequence>MKTLTLSDKENIALKEIRNSIINFGRCPSLRDLMKTLGYRSPRSASLLIDKLISKGILRRNSNGSLQIIRDFEDKANVQTIDIPLLGTVPCGMPILTEENIQAVFSVSTKLAKPPHKYFILRAKGDSMNKKGINDGDLILVKKQSTAENGDAIVALVDNEVTIKEYSASAYAIVLKPCSTNKTHKPIVAGNDFQVQGVVVTVIPNL</sequence>
<keyword evidence="10" id="KW-0234">DNA repair</keyword>
<evidence type="ECO:0000256" key="5">
    <source>
        <dbReference type="ARBA" id="ARBA00022801"/>
    </source>
</evidence>
<proteinExistence type="inferred from homology"/>
<dbReference type="Proteomes" id="UP000033428">
    <property type="component" value="Unassembled WGS sequence"/>
</dbReference>
<evidence type="ECO:0000256" key="2">
    <source>
        <dbReference type="ARBA" id="ARBA00022491"/>
    </source>
</evidence>
<feature type="domain" description="Peptidase S24/S26A/S26B/S26C" evidence="13">
    <location>
        <begin position="84"/>
        <end position="200"/>
    </location>
</feature>
<dbReference type="SUPFAM" id="SSF46785">
    <property type="entry name" value="Winged helix' DNA-binding domain"/>
    <property type="match status" value="1"/>
</dbReference>
<dbReference type="Gene3D" id="2.10.109.10">
    <property type="entry name" value="Umud Fragment, subunit A"/>
    <property type="match status" value="1"/>
</dbReference>
<evidence type="ECO:0000259" key="14">
    <source>
        <dbReference type="Pfam" id="PF01726"/>
    </source>
</evidence>
<dbReference type="GO" id="GO:0006260">
    <property type="term" value="P:DNA replication"/>
    <property type="evidence" value="ECO:0007669"/>
    <property type="project" value="UniProtKB-KW"/>
</dbReference>
<dbReference type="Pfam" id="PF00717">
    <property type="entry name" value="Peptidase_S24"/>
    <property type="match status" value="1"/>
</dbReference>
<evidence type="ECO:0000256" key="4">
    <source>
        <dbReference type="ARBA" id="ARBA00022763"/>
    </source>
</evidence>
<dbReference type="InterPro" id="IPR050077">
    <property type="entry name" value="LexA_repressor"/>
</dbReference>
<keyword evidence="6 12" id="KW-0068">Autocatalytic cleavage</keyword>
<dbReference type="InterPro" id="IPR006200">
    <property type="entry name" value="LexA"/>
</dbReference>
<keyword evidence="7" id="KW-0805">Transcription regulation</keyword>
<evidence type="ECO:0000256" key="6">
    <source>
        <dbReference type="ARBA" id="ARBA00022813"/>
    </source>
</evidence>
<keyword evidence="11" id="KW-0742">SOS response</keyword>
<dbReference type="Pfam" id="PF01726">
    <property type="entry name" value="LexA_DNA_bind"/>
    <property type="match status" value="1"/>
</dbReference>
<gene>
    <name evidence="15" type="ORF">OMAG_001063</name>
</gene>
<evidence type="ECO:0000256" key="10">
    <source>
        <dbReference type="ARBA" id="ARBA00023204"/>
    </source>
</evidence>
<dbReference type="PANTHER" id="PTHR33516:SF2">
    <property type="entry name" value="LEXA REPRESSOR-RELATED"/>
    <property type="match status" value="1"/>
</dbReference>
<dbReference type="InterPro" id="IPR015927">
    <property type="entry name" value="Peptidase_S24_S26A/B/C"/>
</dbReference>
<dbReference type="InterPro" id="IPR036388">
    <property type="entry name" value="WH-like_DNA-bd_sf"/>
</dbReference>
<dbReference type="PRINTS" id="PR00726">
    <property type="entry name" value="LEXASERPTASE"/>
</dbReference>
<evidence type="ECO:0000256" key="7">
    <source>
        <dbReference type="ARBA" id="ARBA00023015"/>
    </source>
</evidence>
<dbReference type="InterPro" id="IPR036286">
    <property type="entry name" value="LexA/Signal_pep-like_sf"/>
</dbReference>
<comment type="caution">
    <text evidence="15">The sequence shown here is derived from an EMBL/GenBank/DDBJ whole genome shotgun (WGS) entry which is preliminary data.</text>
</comment>
<dbReference type="EMBL" id="JYNY01000222">
    <property type="protein sequence ID" value="KJJ85099.1"/>
    <property type="molecule type" value="Genomic_DNA"/>
</dbReference>
<keyword evidence="3" id="KW-0235">DNA replication</keyword>